<dbReference type="GO" id="GO:0016747">
    <property type="term" value="F:acyltransferase activity, transferring groups other than amino-acyl groups"/>
    <property type="evidence" value="ECO:0007669"/>
    <property type="project" value="InterPro"/>
</dbReference>
<name>A0A1G7HZ48_CHIFI</name>
<dbReference type="SUPFAM" id="SSF55729">
    <property type="entry name" value="Acyl-CoA N-acyltransferases (Nat)"/>
    <property type="match status" value="1"/>
</dbReference>
<organism evidence="2 3">
    <name type="scientific">Chitinophaga filiformis</name>
    <name type="common">Myxococcus filiformis</name>
    <name type="synonym">Flexibacter filiformis</name>
    <dbReference type="NCBI Taxonomy" id="104663"/>
    <lineage>
        <taxon>Bacteria</taxon>
        <taxon>Pseudomonadati</taxon>
        <taxon>Bacteroidota</taxon>
        <taxon>Chitinophagia</taxon>
        <taxon>Chitinophagales</taxon>
        <taxon>Chitinophagaceae</taxon>
        <taxon>Chitinophaga</taxon>
    </lineage>
</organism>
<evidence type="ECO:0000259" key="1">
    <source>
        <dbReference type="PROSITE" id="PS51186"/>
    </source>
</evidence>
<evidence type="ECO:0000313" key="2">
    <source>
        <dbReference type="EMBL" id="SDF05685.1"/>
    </source>
</evidence>
<reference evidence="3" key="1">
    <citation type="submission" date="2016-10" db="EMBL/GenBank/DDBJ databases">
        <authorList>
            <person name="Varghese N."/>
            <person name="Submissions S."/>
        </authorList>
    </citation>
    <scope>NUCLEOTIDE SEQUENCE [LARGE SCALE GENOMIC DNA]</scope>
    <source>
        <strain evidence="3">DSM 527</strain>
    </source>
</reference>
<dbReference type="RefSeq" id="WP_089828789.1">
    <property type="nucleotide sequence ID" value="NZ_FNBN01000001.1"/>
</dbReference>
<proteinExistence type="predicted"/>
<dbReference type="Proteomes" id="UP000199045">
    <property type="component" value="Unassembled WGS sequence"/>
</dbReference>
<dbReference type="InterPro" id="IPR016181">
    <property type="entry name" value="Acyl_CoA_acyltransferase"/>
</dbReference>
<evidence type="ECO:0000313" key="3">
    <source>
        <dbReference type="Proteomes" id="UP000199045"/>
    </source>
</evidence>
<sequence>MIHWITKTFEELTTQELYALLRLRSEVFVVEQNCVFQDMDNADQLAVHIMGFDDELENELVAYTRVFGPGIKFDMCSIGRVVTSPRARRTGIGKKLMEHSIAVVEERFGKVPIKIGAQQYLEKFYASLGFKQSSEMYLEDNIPHIEMIREV</sequence>
<gene>
    <name evidence="2" type="ORF">SAMN04488121_101655</name>
</gene>
<dbReference type="Pfam" id="PF13673">
    <property type="entry name" value="Acetyltransf_10"/>
    <property type="match status" value="1"/>
</dbReference>
<accession>A0A1G7HZ48</accession>
<dbReference type="OrthoDB" id="9796171at2"/>
<dbReference type="Gene3D" id="3.40.630.30">
    <property type="match status" value="1"/>
</dbReference>
<dbReference type="AlphaFoldDB" id="A0A1G7HZ48"/>
<dbReference type="EMBL" id="FNBN01000001">
    <property type="protein sequence ID" value="SDF05685.1"/>
    <property type="molecule type" value="Genomic_DNA"/>
</dbReference>
<feature type="domain" description="N-acetyltransferase" evidence="1">
    <location>
        <begin position="7"/>
        <end position="151"/>
    </location>
</feature>
<dbReference type="PROSITE" id="PS51186">
    <property type="entry name" value="GNAT"/>
    <property type="match status" value="1"/>
</dbReference>
<dbReference type="CDD" id="cd04301">
    <property type="entry name" value="NAT_SF"/>
    <property type="match status" value="1"/>
</dbReference>
<dbReference type="InterPro" id="IPR000182">
    <property type="entry name" value="GNAT_dom"/>
</dbReference>
<protein>
    <submittedName>
        <fullName evidence="2">ElaA protein</fullName>
    </submittedName>
</protein>